<comment type="caution">
    <text evidence="10">The sequence shown here is derived from an EMBL/GenBank/DDBJ whole genome shotgun (WGS) entry which is preliminary data.</text>
</comment>
<dbReference type="EMBL" id="JAGIKZ010000031">
    <property type="protein sequence ID" value="MBP2243002.1"/>
    <property type="molecule type" value="Genomic_DNA"/>
</dbReference>
<dbReference type="Gene3D" id="1.10.520.20">
    <property type="entry name" value="N-terminal domain of the delta subunit of the F1F0-ATP synthase"/>
    <property type="match status" value="1"/>
</dbReference>
<keyword evidence="11" id="KW-1185">Reference proteome</keyword>
<organism evidence="10 11">
    <name type="scientific">Cytobacillus eiseniae</name>
    <dbReference type="NCBI Taxonomy" id="762947"/>
    <lineage>
        <taxon>Bacteria</taxon>
        <taxon>Bacillati</taxon>
        <taxon>Bacillota</taxon>
        <taxon>Bacilli</taxon>
        <taxon>Bacillales</taxon>
        <taxon>Bacillaceae</taxon>
        <taxon>Cytobacillus</taxon>
    </lineage>
</organism>
<dbReference type="PROSITE" id="PS00389">
    <property type="entry name" value="ATPASE_DELTA"/>
    <property type="match status" value="1"/>
</dbReference>
<evidence type="ECO:0000256" key="8">
    <source>
        <dbReference type="HAMAP-Rule" id="MF_01416"/>
    </source>
</evidence>
<keyword evidence="9" id="KW-0175">Coiled coil</keyword>
<dbReference type="HAMAP" id="MF_01416">
    <property type="entry name" value="ATP_synth_delta_bact"/>
    <property type="match status" value="1"/>
</dbReference>
<proteinExistence type="inferred from homology"/>
<keyword evidence="4 8" id="KW-0406">Ion transport</keyword>
<evidence type="ECO:0000313" key="11">
    <source>
        <dbReference type="Proteomes" id="UP001519293"/>
    </source>
</evidence>
<evidence type="ECO:0000256" key="1">
    <source>
        <dbReference type="ARBA" id="ARBA00004370"/>
    </source>
</evidence>
<dbReference type="InterPro" id="IPR020781">
    <property type="entry name" value="ATPase_OSCP/d_CS"/>
</dbReference>
<evidence type="ECO:0000256" key="2">
    <source>
        <dbReference type="ARBA" id="ARBA00022448"/>
    </source>
</evidence>
<evidence type="ECO:0000313" key="10">
    <source>
        <dbReference type="EMBL" id="MBP2243002.1"/>
    </source>
</evidence>
<keyword evidence="8" id="KW-1003">Cell membrane</keyword>
<dbReference type="Proteomes" id="UP001519293">
    <property type="component" value="Unassembled WGS sequence"/>
</dbReference>
<comment type="subcellular location">
    <subcellularLocation>
        <location evidence="8">Cell membrane</location>
        <topology evidence="8">Peripheral membrane protein</topology>
    </subcellularLocation>
    <subcellularLocation>
        <location evidence="1">Membrane</location>
    </subcellularLocation>
</comment>
<dbReference type="SUPFAM" id="SSF47928">
    <property type="entry name" value="N-terminal domain of the delta subunit of the F1F0-ATP synthase"/>
    <property type="match status" value="1"/>
</dbReference>
<evidence type="ECO:0000256" key="4">
    <source>
        <dbReference type="ARBA" id="ARBA00023065"/>
    </source>
</evidence>
<reference evidence="10 11" key="1">
    <citation type="submission" date="2021-03" db="EMBL/GenBank/DDBJ databases">
        <title>Genomic Encyclopedia of Type Strains, Phase IV (KMG-IV): sequencing the most valuable type-strain genomes for metagenomic binning, comparative biology and taxonomic classification.</title>
        <authorList>
            <person name="Goeker M."/>
        </authorList>
    </citation>
    <scope>NUCLEOTIDE SEQUENCE [LARGE SCALE GENOMIC DNA]</scope>
    <source>
        <strain evidence="10 11">DSM 26675</strain>
    </source>
</reference>
<comment type="similarity">
    <text evidence="8">Belongs to the ATPase delta chain family.</text>
</comment>
<evidence type="ECO:0000256" key="6">
    <source>
        <dbReference type="ARBA" id="ARBA00023196"/>
    </source>
</evidence>
<evidence type="ECO:0000256" key="5">
    <source>
        <dbReference type="ARBA" id="ARBA00023136"/>
    </source>
</evidence>
<name>A0ABS4RMG5_9BACI</name>
<keyword evidence="6 8" id="KW-0139">CF(1)</keyword>
<comment type="function">
    <text evidence="8">This protein is part of the stalk that links CF(0) to CF(1). It either transmits conformational changes from CF(0) to CF(1) or is implicated in proton conduction.</text>
</comment>
<dbReference type="NCBIfam" id="NF004403">
    <property type="entry name" value="PRK05758.2-4"/>
    <property type="match status" value="1"/>
</dbReference>
<protein>
    <recommendedName>
        <fullName evidence="8">ATP synthase subunit delta</fullName>
    </recommendedName>
    <alternativeName>
        <fullName evidence="8">ATP synthase F(1) sector subunit delta</fullName>
    </alternativeName>
    <alternativeName>
        <fullName evidence="8">F-type ATPase subunit delta</fullName>
        <shortName evidence="8">F-ATPase subunit delta</shortName>
    </alternativeName>
</protein>
<evidence type="ECO:0000256" key="3">
    <source>
        <dbReference type="ARBA" id="ARBA00022781"/>
    </source>
</evidence>
<accession>A0ABS4RMG5</accession>
<comment type="function">
    <text evidence="8">F(1)F(0) ATP synthase produces ATP from ADP in the presence of a proton or sodium gradient. F-type ATPases consist of two structural domains, F(1) containing the extramembraneous catalytic core and F(0) containing the membrane proton channel, linked together by a central stalk and a peripheral stalk. During catalysis, ATP synthesis in the catalytic domain of F(1) is coupled via a rotary mechanism of the central stalk subunits to proton translocation.</text>
</comment>
<evidence type="ECO:0000256" key="9">
    <source>
        <dbReference type="SAM" id="Coils"/>
    </source>
</evidence>
<dbReference type="Pfam" id="PF00213">
    <property type="entry name" value="OSCP"/>
    <property type="match status" value="1"/>
</dbReference>
<keyword evidence="7 8" id="KW-0066">ATP synthesis</keyword>
<keyword evidence="3 8" id="KW-0375">Hydrogen ion transport</keyword>
<evidence type="ECO:0000256" key="7">
    <source>
        <dbReference type="ARBA" id="ARBA00023310"/>
    </source>
</evidence>
<dbReference type="NCBIfam" id="TIGR01145">
    <property type="entry name" value="ATP_synt_delta"/>
    <property type="match status" value="1"/>
</dbReference>
<dbReference type="RefSeq" id="WP_066398247.1">
    <property type="nucleotide sequence ID" value="NZ_JAGIKZ010000031.1"/>
</dbReference>
<feature type="coiled-coil region" evidence="9">
    <location>
        <begin position="17"/>
        <end position="44"/>
    </location>
</feature>
<dbReference type="PANTHER" id="PTHR11910">
    <property type="entry name" value="ATP SYNTHASE DELTA CHAIN"/>
    <property type="match status" value="1"/>
</dbReference>
<sequence>MTGSIVAKRYAVALFRLANEHQLLDQMEEELRAVKEIMNQNADLHAILKSPKLSIEKKQEIVKSAFATAVNTYVLNTLLILIERHREDEISSVADHFISLANDARGIAEAKVYSIRPLTEVECEALSASFAAKVGKKSLRIDNIVDTNLLGGIKLRIGNRIFDGSLRGKLDRLERQLLG</sequence>
<keyword evidence="2 8" id="KW-0813">Transport</keyword>
<keyword evidence="5 8" id="KW-0472">Membrane</keyword>
<dbReference type="InterPro" id="IPR000711">
    <property type="entry name" value="ATPase_OSCP/dsu"/>
</dbReference>
<dbReference type="InterPro" id="IPR026015">
    <property type="entry name" value="ATP_synth_OSCP/delta_N_sf"/>
</dbReference>
<gene>
    <name evidence="8" type="primary">atpH</name>
    <name evidence="10" type="ORF">J2Z40_003584</name>
</gene>
<dbReference type="PRINTS" id="PR00125">
    <property type="entry name" value="ATPASEDELTA"/>
</dbReference>